<accession>A0AA36GJI3</accession>
<evidence type="ECO:0000256" key="6">
    <source>
        <dbReference type="ARBA" id="ARBA00023012"/>
    </source>
</evidence>
<gene>
    <name evidence="9" type="ORF">CYNAS_LOCUS4281</name>
</gene>
<keyword evidence="3" id="KW-0597">Phosphoprotein</keyword>
<evidence type="ECO:0000256" key="3">
    <source>
        <dbReference type="ARBA" id="ARBA00022553"/>
    </source>
</evidence>
<dbReference type="InterPro" id="IPR001638">
    <property type="entry name" value="Solute-binding_3/MltF_N"/>
</dbReference>
<dbReference type="AlphaFoldDB" id="A0AA36GJI3"/>
<dbReference type="Proteomes" id="UP001176961">
    <property type="component" value="Unassembled WGS sequence"/>
</dbReference>
<dbReference type="Pfam" id="PF00497">
    <property type="entry name" value="SBP_bac_3"/>
    <property type="match status" value="1"/>
</dbReference>
<dbReference type="Pfam" id="PF02518">
    <property type="entry name" value="HATPase_c"/>
    <property type="match status" value="1"/>
</dbReference>
<dbReference type="InterPro" id="IPR050736">
    <property type="entry name" value="Sensor_HK_Regulatory"/>
</dbReference>
<dbReference type="InterPro" id="IPR036890">
    <property type="entry name" value="HATPase_C_sf"/>
</dbReference>
<dbReference type="FunFam" id="1.10.287.130:FF:000001">
    <property type="entry name" value="Two-component sensor histidine kinase"/>
    <property type="match status" value="1"/>
</dbReference>
<comment type="catalytic activity">
    <reaction evidence="1">
        <text>ATP + protein L-histidine = ADP + protein N-phospho-L-histidine.</text>
        <dbReference type="EC" id="2.7.13.3"/>
    </reaction>
</comment>
<dbReference type="SMART" id="SM00387">
    <property type="entry name" value="HATPase_c"/>
    <property type="match status" value="1"/>
</dbReference>
<dbReference type="SUPFAM" id="SSF55874">
    <property type="entry name" value="ATPase domain of HSP90 chaperone/DNA topoisomerase II/histidine kinase"/>
    <property type="match status" value="1"/>
</dbReference>
<dbReference type="Gene3D" id="1.10.287.130">
    <property type="match status" value="1"/>
</dbReference>
<evidence type="ECO:0000256" key="1">
    <source>
        <dbReference type="ARBA" id="ARBA00000085"/>
    </source>
</evidence>
<dbReference type="PROSITE" id="PS50109">
    <property type="entry name" value="HIS_KIN"/>
    <property type="match status" value="1"/>
</dbReference>
<dbReference type="Gene3D" id="3.30.565.10">
    <property type="entry name" value="Histidine kinase-like ATPase, C-terminal domain"/>
    <property type="match status" value="1"/>
</dbReference>
<keyword evidence="4" id="KW-0808">Transferase</keyword>
<dbReference type="PANTHER" id="PTHR43711:SF26">
    <property type="entry name" value="SENSOR HISTIDINE KINASE RCSC"/>
    <property type="match status" value="1"/>
</dbReference>
<dbReference type="InterPro" id="IPR003594">
    <property type="entry name" value="HATPase_dom"/>
</dbReference>
<keyword evidence="6" id="KW-0902">Two-component regulatory system</keyword>
<evidence type="ECO:0000259" key="8">
    <source>
        <dbReference type="PROSITE" id="PS50109"/>
    </source>
</evidence>
<dbReference type="Gene3D" id="3.40.190.10">
    <property type="entry name" value="Periplasmic binding protein-like II"/>
    <property type="match status" value="4"/>
</dbReference>
<proteinExistence type="predicted"/>
<dbReference type="GO" id="GO:0000155">
    <property type="term" value="F:phosphorelay sensor kinase activity"/>
    <property type="evidence" value="ECO:0007669"/>
    <property type="project" value="InterPro"/>
</dbReference>
<evidence type="ECO:0000313" key="10">
    <source>
        <dbReference type="Proteomes" id="UP001176961"/>
    </source>
</evidence>
<evidence type="ECO:0000256" key="5">
    <source>
        <dbReference type="ARBA" id="ARBA00022777"/>
    </source>
</evidence>
<feature type="non-terminal residue" evidence="9">
    <location>
        <position position="862"/>
    </location>
</feature>
<comment type="caution">
    <text evidence="9">The sequence shown here is derived from an EMBL/GenBank/DDBJ whole genome shotgun (WGS) entry which is preliminary data.</text>
</comment>
<dbReference type="SUPFAM" id="SSF47384">
    <property type="entry name" value="Homodimeric domain of signal transducing histidine kinase"/>
    <property type="match status" value="1"/>
</dbReference>
<evidence type="ECO:0000256" key="7">
    <source>
        <dbReference type="ARBA" id="ARBA00069102"/>
    </source>
</evidence>
<dbReference type="Pfam" id="PF00512">
    <property type="entry name" value="HisKA"/>
    <property type="match status" value="1"/>
</dbReference>
<dbReference type="SMART" id="SM00062">
    <property type="entry name" value="PBPb"/>
    <property type="match status" value="1"/>
</dbReference>
<dbReference type="CDD" id="cd00082">
    <property type="entry name" value="HisKA"/>
    <property type="match status" value="1"/>
</dbReference>
<dbReference type="PANTHER" id="PTHR43711">
    <property type="entry name" value="TWO-COMPONENT HISTIDINE KINASE"/>
    <property type="match status" value="1"/>
</dbReference>
<evidence type="ECO:0000256" key="2">
    <source>
        <dbReference type="ARBA" id="ARBA00012438"/>
    </source>
</evidence>
<dbReference type="EC" id="2.7.13.3" evidence="2"/>
<evidence type="ECO:0000256" key="4">
    <source>
        <dbReference type="ARBA" id="ARBA00022679"/>
    </source>
</evidence>
<name>A0AA36GJI3_CYLNA</name>
<dbReference type="InterPro" id="IPR036097">
    <property type="entry name" value="HisK_dim/P_sf"/>
</dbReference>
<dbReference type="InterPro" id="IPR003661">
    <property type="entry name" value="HisK_dim/P_dom"/>
</dbReference>
<evidence type="ECO:0000313" key="9">
    <source>
        <dbReference type="EMBL" id="CAJ0592298.1"/>
    </source>
</evidence>
<dbReference type="SMART" id="SM00388">
    <property type="entry name" value="HisKA"/>
    <property type="match status" value="1"/>
</dbReference>
<keyword evidence="10" id="KW-1185">Reference proteome</keyword>
<feature type="domain" description="Histidine kinase" evidence="8">
    <location>
        <begin position="678"/>
        <end position="862"/>
    </location>
</feature>
<dbReference type="SUPFAM" id="SSF53850">
    <property type="entry name" value="Periplasmic binding protein-like II"/>
    <property type="match status" value="2"/>
</dbReference>
<reference evidence="9" key="1">
    <citation type="submission" date="2023-07" db="EMBL/GenBank/DDBJ databases">
        <authorList>
            <consortium name="CYATHOMIX"/>
        </authorList>
    </citation>
    <scope>NUCLEOTIDE SEQUENCE</scope>
    <source>
        <strain evidence="9">N/A</strain>
    </source>
</reference>
<dbReference type="CDD" id="cd00075">
    <property type="entry name" value="HATPase"/>
    <property type="match status" value="1"/>
</dbReference>
<dbReference type="EMBL" id="CATQJL010000062">
    <property type="protein sequence ID" value="CAJ0592298.1"/>
    <property type="molecule type" value="Genomic_DNA"/>
</dbReference>
<protein>
    <recommendedName>
        <fullName evidence="7">Uncharacterized sensor-like histidine kinase ycf26</fullName>
        <ecNumber evidence="2">2.7.13.3</ecNumber>
    </recommendedName>
</protein>
<sequence length="862" mass="98246">MILPSSFTYAQDSKPIKAGFFVSNSPLMTHDENFKNKSGYAYEYLQVLRDYTGWKYEYVYDDFPALYQQLLRGEIDLLVDVSRTPEREQQLLFPNQAMGREVYCLYVNNNYSDITSDNVLSTINGKTIAVTPNTVQKNMLIKWLADNNLSCNIVDYASSKERADALSDGKVDALLEVRFFADNCCRPVAEIGTSQYYVALAAGREYLLAQLNTAQENLRRIDPNWYGNHFSTHFRKLLVRTELTPEETAWLDNHTRIICGIDKKTSFYLMDAFKEIMSGLISALNLQQKIDLHFITYENHAELLAALDREEIHVAFPLYNHAEAADNNNYSVVADTNTYILDSIRLKNNDSPIKRIAVPKGKIAASYAKEHFAAEIIECDPPSDCLNLVVRGEVDMAIMLDNGVKPLLKTKSDYNNLQITQLGKPISIGFGVHNGENGLFMLLRRGASLLDTDFIPDTIASHNVLQNEYTAYDFVHEHIRIILLAVAASTAVFMTLLSIIKKQKLQKKLAIEREKEQEKYFNIIKALSSNYFTVYLVNGELDKGICYRVPDSINMLYGLVEGNEYPYSTTIERYIYDFIIPSEAEAMRSFLTLSNIKKLLDDSERVSKIYTSRFNGEEHYMRVTVARADINQKKNNFILGFADVDNKVKAELEQQKELRRALKRAEAASRAKSTFLSNMSHDMRTPMNAIIGFTNLAADCLDDKQQLHDYLTKINSSSTHLLNLINDILDMSRIESGKVTIKEEKVMLSTLIDELNNILETDIDKKQLTFTTHTDDLINPYVYCDKLRITQILVNCLNNAVKYTPNGGSITFTVTEIPTDEPEYSTYQFVIKDNGIGMSEEFLKHIFEPFERERTSTVSGIQ</sequence>
<keyword evidence="5" id="KW-0418">Kinase</keyword>
<organism evidence="9 10">
    <name type="scientific">Cylicocyclus nassatus</name>
    <name type="common">Nematode worm</name>
    <dbReference type="NCBI Taxonomy" id="53992"/>
    <lineage>
        <taxon>Eukaryota</taxon>
        <taxon>Metazoa</taxon>
        <taxon>Ecdysozoa</taxon>
        <taxon>Nematoda</taxon>
        <taxon>Chromadorea</taxon>
        <taxon>Rhabditida</taxon>
        <taxon>Rhabditina</taxon>
        <taxon>Rhabditomorpha</taxon>
        <taxon>Strongyloidea</taxon>
        <taxon>Strongylidae</taxon>
        <taxon>Cylicocyclus</taxon>
    </lineage>
</organism>
<dbReference type="InterPro" id="IPR005467">
    <property type="entry name" value="His_kinase_dom"/>
</dbReference>